<dbReference type="RefSeq" id="WP_058641624.1">
    <property type="nucleotide sequence ID" value="NZ_LDSL01000052.1"/>
</dbReference>
<gene>
    <name evidence="10" type="ORF">NS331_08775</name>
</gene>
<dbReference type="PROSITE" id="PS00840">
    <property type="entry name" value="SUMT_2"/>
    <property type="match status" value="1"/>
</dbReference>
<dbReference type="Gene3D" id="3.30.950.10">
    <property type="entry name" value="Methyltransferase, Cobalt-precorrin-4 Transmethylase, Domain 2"/>
    <property type="match status" value="1"/>
</dbReference>
<dbReference type="InterPro" id="IPR014776">
    <property type="entry name" value="4pyrrole_Mease_sub2"/>
</dbReference>
<dbReference type="InterPro" id="IPR000878">
    <property type="entry name" value="4pyrrol_Mease"/>
</dbReference>
<proteinExistence type="inferred from homology"/>
<evidence type="ECO:0000313" key="11">
    <source>
        <dbReference type="Proteomes" id="UP000072741"/>
    </source>
</evidence>
<evidence type="ECO:0000256" key="6">
    <source>
        <dbReference type="ARBA" id="ARBA00023244"/>
    </source>
</evidence>
<accession>A0A147H008</accession>
<keyword evidence="3 8" id="KW-0489">Methyltransferase</keyword>
<keyword evidence="4 8" id="KW-0808">Transferase</keyword>
<comment type="similarity">
    <text evidence="1 8">Belongs to the precorrin methyltransferase family.</text>
</comment>
<evidence type="ECO:0000256" key="8">
    <source>
        <dbReference type="RuleBase" id="RU003960"/>
    </source>
</evidence>
<evidence type="ECO:0000256" key="3">
    <source>
        <dbReference type="ARBA" id="ARBA00022603"/>
    </source>
</evidence>
<dbReference type="InterPro" id="IPR006366">
    <property type="entry name" value="CobA/CysG_C"/>
</dbReference>
<keyword evidence="5" id="KW-0949">S-adenosyl-L-methionine</keyword>
<evidence type="ECO:0000256" key="2">
    <source>
        <dbReference type="ARBA" id="ARBA00012162"/>
    </source>
</evidence>
<dbReference type="UniPathway" id="UPA00262">
    <property type="reaction ID" value="UER00211"/>
</dbReference>
<sequence length="270" mass="27521">MNTPTTSSRPLGRCTLVGAGPGDPELLTLKAVKAVQAATVLLVDDLVNDEILQWARPDARIVHVGKRGGCKSTPQAFIEKLMIAAVQEGETVVRLKGGDPFVFGRGGEEVEHLREAGIPCEVVNGITAGLAAVTALGVPLTHRDHAAGVVFVTGHAKTGTADGARHDSTDWAALAATARDARLTLVIYMGVAGASHIQQQLLAGGLPAGTPVAVVQHASLPHQRQLVATLGTLVADLAASGLGSPSIIVVGDVLRGMAAAGAPASSRFGT</sequence>
<evidence type="ECO:0000313" key="10">
    <source>
        <dbReference type="EMBL" id="KTT22979.1"/>
    </source>
</evidence>
<dbReference type="Pfam" id="PF00590">
    <property type="entry name" value="TP_methylase"/>
    <property type="match status" value="1"/>
</dbReference>
<dbReference type="EC" id="2.1.1.107" evidence="2"/>
<dbReference type="InterPro" id="IPR050161">
    <property type="entry name" value="Siro_Cobalamin_biosynth"/>
</dbReference>
<dbReference type="CDD" id="cd11642">
    <property type="entry name" value="SUMT"/>
    <property type="match status" value="1"/>
</dbReference>
<dbReference type="GO" id="GO:0032259">
    <property type="term" value="P:methylation"/>
    <property type="evidence" value="ECO:0007669"/>
    <property type="project" value="UniProtKB-KW"/>
</dbReference>
<name>A0A147H008_9BURK</name>
<dbReference type="GO" id="GO:0019354">
    <property type="term" value="P:siroheme biosynthetic process"/>
    <property type="evidence" value="ECO:0007669"/>
    <property type="project" value="UniProtKB-UniPathway"/>
</dbReference>
<dbReference type="PANTHER" id="PTHR45790:SF3">
    <property type="entry name" value="S-ADENOSYL-L-METHIONINE-DEPENDENT UROPORPHYRINOGEN III METHYLTRANSFERASE, CHLOROPLASTIC"/>
    <property type="match status" value="1"/>
</dbReference>
<dbReference type="FunFam" id="3.40.1010.10:FF:000001">
    <property type="entry name" value="Siroheme synthase"/>
    <property type="match status" value="1"/>
</dbReference>
<reference evidence="10 11" key="1">
    <citation type="journal article" date="2016" name="Front. Microbiol.">
        <title>Genomic Resource of Rice Seed Associated Bacteria.</title>
        <authorList>
            <person name="Midha S."/>
            <person name="Bansal K."/>
            <person name="Sharma S."/>
            <person name="Kumar N."/>
            <person name="Patil P.P."/>
            <person name="Chaudhry V."/>
            <person name="Patil P.B."/>
        </authorList>
    </citation>
    <scope>NUCLEOTIDE SEQUENCE [LARGE SCALE GENOMIC DNA]</scope>
    <source>
        <strain evidence="10 11">NS331</strain>
    </source>
</reference>
<keyword evidence="11" id="KW-1185">Reference proteome</keyword>
<comment type="caution">
    <text evidence="10">The sequence shown here is derived from an EMBL/GenBank/DDBJ whole genome shotgun (WGS) entry which is preliminary data.</text>
</comment>
<dbReference type="PATRIC" id="fig|433924.3.peg.3735"/>
<dbReference type="InterPro" id="IPR003043">
    <property type="entry name" value="Uropor_MeTrfase_CS"/>
</dbReference>
<dbReference type="InterPro" id="IPR014777">
    <property type="entry name" value="4pyrrole_Mease_sub1"/>
</dbReference>
<comment type="pathway">
    <text evidence="7">Porphyrin-containing compound metabolism; siroheme biosynthesis; precorrin-2 from uroporphyrinogen III: step 1/1.</text>
</comment>
<evidence type="ECO:0000256" key="7">
    <source>
        <dbReference type="ARBA" id="ARBA00025705"/>
    </source>
</evidence>
<dbReference type="SUPFAM" id="SSF53790">
    <property type="entry name" value="Tetrapyrrole methylase"/>
    <property type="match status" value="1"/>
</dbReference>
<dbReference type="AlphaFoldDB" id="A0A147H008"/>
<evidence type="ECO:0000256" key="1">
    <source>
        <dbReference type="ARBA" id="ARBA00005879"/>
    </source>
</evidence>
<dbReference type="EMBL" id="LDSL01000052">
    <property type="protein sequence ID" value="KTT22979.1"/>
    <property type="molecule type" value="Genomic_DNA"/>
</dbReference>
<evidence type="ECO:0000256" key="5">
    <source>
        <dbReference type="ARBA" id="ARBA00022691"/>
    </source>
</evidence>
<dbReference type="NCBIfam" id="TIGR01469">
    <property type="entry name" value="cobA_cysG_Cterm"/>
    <property type="match status" value="1"/>
</dbReference>
<keyword evidence="6" id="KW-0627">Porphyrin biosynthesis</keyword>
<dbReference type="OrthoDB" id="9815856at2"/>
<dbReference type="Proteomes" id="UP000072741">
    <property type="component" value="Unassembled WGS sequence"/>
</dbReference>
<dbReference type="Gene3D" id="3.40.1010.10">
    <property type="entry name" value="Cobalt-precorrin-4 Transmethylase, Domain 1"/>
    <property type="match status" value="1"/>
</dbReference>
<dbReference type="NCBIfam" id="NF004790">
    <property type="entry name" value="PRK06136.1"/>
    <property type="match status" value="1"/>
</dbReference>
<dbReference type="PROSITE" id="PS00839">
    <property type="entry name" value="SUMT_1"/>
    <property type="match status" value="1"/>
</dbReference>
<protein>
    <recommendedName>
        <fullName evidence="2">uroporphyrinogen-III C-methyltransferase</fullName>
        <ecNumber evidence="2">2.1.1.107</ecNumber>
    </recommendedName>
</protein>
<dbReference type="InterPro" id="IPR035996">
    <property type="entry name" value="4pyrrol_Methylase_sf"/>
</dbReference>
<feature type="domain" description="Tetrapyrrole methylase" evidence="9">
    <location>
        <begin position="14"/>
        <end position="233"/>
    </location>
</feature>
<dbReference type="PANTHER" id="PTHR45790">
    <property type="entry name" value="SIROHEME SYNTHASE-RELATED"/>
    <property type="match status" value="1"/>
</dbReference>
<organism evidence="10 11">
    <name type="scientific">Pseudacidovorax intermedius</name>
    <dbReference type="NCBI Taxonomy" id="433924"/>
    <lineage>
        <taxon>Bacteria</taxon>
        <taxon>Pseudomonadati</taxon>
        <taxon>Pseudomonadota</taxon>
        <taxon>Betaproteobacteria</taxon>
        <taxon>Burkholderiales</taxon>
        <taxon>Comamonadaceae</taxon>
        <taxon>Pseudacidovorax</taxon>
    </lineage>
</organism>
<evidence type="ECO:0000256" key="4">
    <source>
        <dbReference type="ARBA" id="ARBA00022679"/>
    </source>
</evidence>
<evidence type="ECO:0000259" key="9">
    <source>
        <dbReference type="Pfam" id="PF00590"/>
    </source>
</evidence>
<dbReference type="GO" id="GO:0004851">
    <property type="term" value="F:uroporphyrin-III C-methyltransferase activity"/>
    <property type="evidence" value="ECO:0007669"/>
    <property type="project" value="UniProtKB-EC"/>
</dbReference>